<gene>
    <name evidence="1" type="ORF">ASPCADRAFT_167295</name>
</gene>
<dbReference type="OrthoDB" id="4451356at2759"/>
<evidence type="ECO:0000313" key="1">
    <source>
        <dbReference type="EMBL" id="OOF96479.1"/>
    </source>
</evidence>
<keyword evidence="2" id="KW-1185">Reference proteome</keyword>
<organism evidence="1 2">
    <name type="scientific">Aspergillus carbonarius (strain ITEM 5010)</name>
    <dbReference type="NCBI Taxonomy" id="602072"/>
    <lineage>
        <taxon>Eukaryota</taxon>
        <taxon>Fungi</taxon>
        <taxon>Dikarya</taxon>
        <taxon>Ascomycota</taxon>
        <taxon>Pezizomycotina</taxon>
        <taxon>Eurotiomycetes</taxon>
        <taxon>Eurotiomycetidae</taxon>
        <taxon>Eurotiales</taxon>
        <taxon>Aspergillaceae</taxon>
        <taxon>Aspergillus</taxon>
        <taxon>Aspergillus subgen. Circumdati</taxon>
    </lineage>
</organism>
<protein>
    <submittedName>
        <fullName evidence="1">Uncharacterized protein</fullName>
    </submittedName>
</protein>
<accession>A0A1R3RPS7</accession>
<evidence type="ECO:0000313" key="2">
    <source>
        <dbReference type="Proteomes" id="UP000188318"/>
    </source>
</evidence>
<dbReference type="AlphaFoldDB" id="A0A1R3RPS7"/>
<name>A0A1R3RPS7_ASPC5</name>
<proteinExistence type="predicted"/>
<reference evidence="2" key="1">
    <citation type="journal article" date="2017" name="Genome Biol.">
        <title>Comparative genomics reveals high biological diversity and specific adaptations in the industrially and medically important fungal genus Aspergillus.</title>
        <authorList>
            <person name="de Vries R.P."/>
            <person name="Riley R."/>
            <person name="Wiebenga A."/>
            <person name="Aguilar-Osorio G."/>
            <person name="Amillis S."/>
            <person name="Uchima C.A."/>
            <person name="Anderluh G."/>
            <person name="Asadollahi M."/>
            <person name="Askin M."/>
            <person name="Barry K."/>
            <person name="Battaglia E."/>
            <person name="Bayram O."/>
            <person name="Benocci T."/>
            <person name="Braus-Stromeyer S.A."/>
            <person name="Caldana C."/>
            <person name="Canovas D."/>
            <person name="Cerqueira G.C."/>
            <person name="Chen F."/>
            <person name="Chen W."/>
            <person name="Choi C."/>
            <person name="Clum A."/>
            <person name="Dos Santos R.A."/>
            <person name="Damasio A.R."/>
            <person name="Diallinas G."/>
            <person name="Emri T."/>
            <person name="Fekete E."/>
            <person name="Flipphi M."/>
            <person name="Freyberg S."/>
            <person name="Gallo A."/>
            <person name="Gournas C."/>
            <person name="Habgood R."/>
            <person name="Hainaut M."/>
            <person name="Harispe M.L."/>
            <person name="Henrissat B."/>
            <person name="Hilden K.S."/>
            <person name="Hope R."/>
            <person name="Hossain A."/>
            <person name="Karabika E."/>
            <person name="Karaffa L."/>
            <person name="Karanyi Z."/>
            <person name="Krasevec N."/>
            <person name="Kuo A."/>
            <person name="Kusch H."/>
            <person name="LaButti K."/>
            <person name="Lagendijk E.L."/>
            <person name="Lapidus A."/>
            <person name="Levasseur A."/>
            <person name="Lindquist E."/>
            <person name="Lipzen A."/>
            <person name="Logrieco A.F."/>
            <person name="MacCabe A."/>
            <person name="Maekelae M.R."/>
            <person name="Malavazi I."/>
            <person name="Melin P."/>
            <person name="Meyer V."/>
            <person name="Mielnichuk N."/>
            <person name="Miskei M."/>
            <person name="Molnar A.P."/>
            <person name="Mule G."/>
            <person name="Ngan C.Y."/>
            <person name="Orejas M."/>
            <person name="Orosz E."/>
            <person name="Ouedraogo J.P."/>
            <person name="Overkamp K.M."/>
            <person name="Park H.-S."/>
            <person name="Perrone G."/>
            <person name="Piumi F."/>
            <person name="Punt P.J."/>
            <person name="Ram A.F."/>
            <person name="Ramon A."/>
            <person name="Rauscher S."/>
            <person name="Record E."/>
            <person name="Riano-Pachon D.M."/>
            <person name="Robert V."/>
            <person name="Roehrig J."/>
            <person name="Ruller R."/>
            <person name="Salamov A."/>
            <person name="Salih N.S."/>
            <person name="Samson R.A."/>
            <person name="Sandor E."/>
            <person name="Sanguinetti M."/>
            <person name="Schuetze T."/>
            <person name="Sepcic K."/>
            <person name="Shelest E."/>
            <person name="Sherlock G."/>
            <person name="Sophianopoulou V."/>
            <person name="Squina F.M."/>
            <person name="Sun H."/>
            <person name="Susca A."/>
            <person name="Todd R.B."/>
            <person name="Tsang A."/>
            <person name="Unkles S.E."/>
            <person name="van de Wiele N."/>
            <person name="van Rossen-Uffink D."/>
            <person name="Oliveira J.V."/>
            <person name="Vesth T.C."/>
            <person name="Visser J."/>
            <person name="Yu J.-H."/>
            <person name="Zhou M."/>
            <person name="Andersen M.R."/>
            <person name="Archer D.B."/>
            <person name="Baker S.E."/>
            <person name="Benoit I."/>
            <person name="Brakhage A.A."/>
            <person name="Braus G.H."/>
            <person name="Fischer R."/>
            <person name="Frisvad J.C."/>
            <person name="Goldman G.H."/>
            <person name="Houbraken J."/>
            <person name="Oakley B."/>
            <person name="Pocsi I."/>
            <person name="Scazzocchio C."/>
            <person name="Seiboth B."/>
            <person name="vanKuyk P.A."/>
            <person name="Wortman J."/>
            <person name="Dyer P.S."/>
            <person name="Grigoriev I.V."/>
        </authorList>
    </citation>
    <scope>NUCLEOTIDE SEQUENCE [LARGE SCALE GENOMIC DNA]</scope>
    <source>
        <strain evidence="2">ITEM 5010</strain>
    </source>
</reference>
<sequence length="210" mass="22460">MVSHSFYTTNITIRLCRHSRDSSTKQYKVHPSCISSTCRPNRHSLTIQTPDLLSKRNPSIMPSWIVKLGTLVALAQTISGAQIYIKSTQPPANLYVTHCTVIIEDDLFGCKGSSEPFKKSCGTNKGIETKSICKTASVTVDWTTAQLSFKNSDGNTANCTLNSTSSFGHCDTDNPNEYPIETAHKSAASGGLAASAALLGLGTMAAGLLI</sequence>
<dbReference type="VEuPathDB" id="FungiDB:ASPCADRAFT_167295"/>
<dbReference type="Proteomes" id="UP000188318">
    <property type="component" value="Unassembled WGS sequence"/>
</dbReference>
<dbReference type="EMBL" id="KV907498">
    <property type="protein sequence ID" value="OOF96479.1"/>
    <property type="molecule type" value="Genomic_DNA"/>
</dbReference>